<evidence type="ECO:0000313" key="1">
    <source>
        <dbReference type="EMBL" id="CAD1581686.1"/>
    </source>
</evidence>
<dbReference type="EMBL" id="CADCXW020000347">
    <property type="protein sequence ID" value="CAD1581686.1"/>
    <property type="molecule type" value="Genomic_DNA"/>
</dbReference>
<accession>A0A6V7M1H6</accession>
<gene>
    <name evidence="1" type="ORF">BBRV_LOCUS119964</name>
</gene>
<name>A0A6V7M1H6_9HYME</name>
<protein>
    <submittedName>
        <fullName evidence="1">Uncharacterized protein</fullName>
    </submittedName>
</protein>
<organism evidence="1">
    <name type="scientific">Bracon brevicornis</name>
    <dbReference type="NCBI Taxonomy" id="1563983"/>
    <lineage>
        <taxon>Eukaryota</taxon>
        <taxon>Metazoa</taxon>
        <taxon>Ecdysozoa</taxon>
        <taxon>Arthropoda</taxon>
        <taxon>Hexapoda</taxon>
        <taxon>Insecta</taxon>
        <taxon>Pterygota</taxon>
        <taxon>Neoptera</taxon>
        <taxon>Endopterygota</taxon>
        <taxon>Hymenoptera</taxon>
        <taxon>Apocrita</taxon>
        <taxon>Ichneumonoidea</taxon>
        <taxon>Braconidae</taxon>
        <taxon>Braconinae</taxon>
        <taxon>Bracon</taxon>
    </lineage>
</organism>
<proteinExistence type="predicted"/>
<sequence length="87" mass="10146">MVHVSNGSYFGGVLIRALEANEPTFEFKRFLDISAFKCSSKTLGHNNTVMSQAPFRQTWRHINRELLNFESTSRCKIEHWIKKIDKT</sequence>
<reference evidence="1" key="1">
    <citation type="submission" date="2020-07" db="EMBL/GenBank/DDBJ databases">
        <authorList>
            <person name="Ferguson B K."/>
        </authorList>
    </citation>
    <scope>NUCLEOTIDE SEQUENCE</scope>
    <source>
        <strain evidence="1">L06</strain>
    </source>
</reference>
<dbReference type="AlphaFoldDB" id="A0A6V7M1H6"/>